<dbReference type="KEGG" id="nmf:NMS_1595"/>
<dbReference type="RefSeq" id="WP_041496184.1">
    <property type="nucleotide sequence ID" value="NZ_AP014548.1"/>
</dbReference>
<dbReference type="AlphaFoldDB" id="W8VQD2"/>
<gene>
    <name evidence="2" type="ORF">NMS_1595</name>
</gene>
<dbReference type="OrthoDB" id="1159446at2"/>
<evidence type="ECO:0000313" key="3">
    <source>
        <dbReference type="Proteomes" id="UP000031760"/>
    </source>
</evidence>
<dbReference type="STRING" id="1454201.NMS_1595"/>
<dbReference type="Proteomes" id="UP000031760">
    <property type="component" value="Chromosome"/>
</dbReference>
<dbReference type="Gene3D" id="4.10.1080.10">
    <property type="entry name" value="TSP type-3 repeat"/>
    <property type="match status" value="1"/>
</dbReference>
<dbReference type="SUPFAM" id="SSF103647">
    <property type="entry name" value="TSP type-3 repeat"/>
    <property type="match status" value="1"/>
</dbReference>
<dbReference type="InterPro" id="IPR028974">
    <property type="entry name" value="TSP_type-3_rpt"/>
</dbReference>
<proteinExistence type="predicted"/>
<feature type="compositionally biased region" description="Acidic residues" evidence="1">
    <location>
        <begin position="165"/>
        <end position="181"/>
    </location>
</feature>
<feature type="region of interest" description="Disordered" evidence="1">
    <location>
        <begin position="135"/>
        <end position="197"/>
    </location>
</feature>
<accession>W8VQD2</accession>
<evidence type="ECO:0000313" key="2">
    <source>
        <dbReference type="EMBL" id="BAO55604.1"/>
    </source>
</evidence>
<dbReference type="EMBL" id="AP014548">
    <property type="protein sequence ID" value="BAO55604.1"/>
    <property type="molecule type" value="Genomic_DNA"/>
</dbReference>
<protein>
    <submittedName>
        <fullName evidence="2">Cell surface calcium-binding acidic-repeat protein</fullName>
    </submittedName>
</protein>
<organism evidence="2 3">
    <name type="scientific">Nonlabens marinus S1-08</name>
    <dbReference type="NCBI Taxonomy" id="1454201"/>
    <lineage>
        <taxon>Bacteria</taxon>
        <taxon>Pseudomonadati</taxon>
        <taxon>Bacteroidota</taxon>
        <taxon>Flavobacteriia</taxon>
        <taxon>Flavobacteriales</taxon>
        <taxon>Flavobacteriaceae</taxon>
        <taxon>Nonlabens</taxon>
    </lineage>
</organism>
<keyword evidence="3" id="KW-1185">Reference proteome</keyword>
<feature type="compositionally biased region" description="Acidic residues" evidence="1">
    <location>
        <begin position="142"/>
        <end position="151"/>
    </location>
</feature>
<dbReference type="HOGENOM" id="CLU_884986_0_0_10"/>
<sequence>MRKLIYVIAALAIASCDDGDIIVDNFDFEGIDVQACLPDVTEGNRTYVFYKLDNRSFESLSIRLSTTTEIFDTDGTFSDFNLNGSDKVEYRKYNSAPGTSYFCNPVPPAVPQVNDLLSSEAGQVIFTTTNQALTSNAAQTDTEPDSVDTDNDGVPSNQEPFGQDTDGDGIPDKLDFDDDGDNIPTSVEGVVNDEDEDGIPDYLDNDDDGDGILTIQEDLNGDLDPTNDTTNGIPNYLNSAVATAADPAIDNFIPHTYSRTAVVNIRIENLILTRDGQEVVFDLFDNFGTYIRPAYQVTIIPDFTEAEPNNP</sequence>
<reference evidence="2 3" key="1">
    <citation type="journal article" date="2014" name="Proc. Natl. Acad. Sci. U.S.A.">
        <title>Functional characterization of flavobacteria rhodopsins reveals a unique class of light-driven chloride pump in bacteria.</title>
        <authorList>
            <person name="Yoshizawa S."/>
            <person name="Kumagai Y."/>
            <person name="Kim H."/>
            <person name="Ogura Y."/>
            <person name="Hayashi T."/>
            <person name="Iwasaki W."/>
            <person name="DeLong E.F."/>
            <person name="Kogure K."/>
        </authorList>
    </citation>
    <scope>NUCLEOTIDE SEQUENCE [LARGE SCALE GENOMIC DNA]</scope>
    <source>
        <strain evidence="2 3">S1-08</strain>
    </source>
</reference>
<dbReference type="PROSITE" id="PS51257">
    <property type="entry name" value="PROKAR_LIPOPROTEIN"/>
    <property type="match status" value="1"/>
</dbReference>
<evidence type="ECO:0000256" key="1">
    <source>
        <dbReference type="SAM" id="MobiDB-lite"/>
    </source>
</evidence>
<dbReference type="GO" id="GO:0005509">
    <property type="term" value="F:calcium ion binding"/>
    <property type="evidence" value="ECO:0007669"/>
    <property type="project" value="InterPro"/>
</dbReference>
<name>W8VQD2_9FLAO</name>